<dbReference type="InterPro" id="IPR009506">
    <property type="entry name" value="YjiS-like"/>
</dbReference>
<name>A0A849ICG1_9HYPH</name>
<dbReference type="Pfam" id="PF06568">
    <property type="entry name" value="YjiS-like"/>
    <property type="match status" value="1"/>
</dbReference>
<evidence type="ECO:0000313" key="4">
    <source>
        <dbReference type="Proteomes" id="UP000564885"/>
    </source>
</evidence>
<organism evidence="3 4">
    <name type="scientific">Enterovirga aerilata</name>
    <dbReference type="NCBI Taxonomy" id="2730920"/>
    <lineage>
        <taxon>Bacteria</taxon>
        <taxon>Pseudomonadati</taxon>
        <taxon>Pseudomonadota</taxon>
        <taxon>Alphaproteobacteria</taxon>
        <taxon>Hyphomicrobiales</taxon>
        <taxon>Methylobacteriaceae</taxon>
        <taxon>Enterovirga</taxon>
    </lineage>
</organism>
<evidence type="ECO:0000256" key="1">
    <source>
        <dbReference type="SAM" id="MobiDB-lite"/>
    </source>
</evidence>
<dbReference type="Proteomes" id="UP000564885">
    <property type="component" value="Unassembled WGS sequence"/>
</dbReference>
<feature type="compositionally biased region" description="Basic and acidic residues" evidence="1">
    <location>
        <begin position="205"/>
        <end position="218"/>
    </location>
</feature>
<dbReference type="RefSeq" id="WP_171217055.1">
    <property type="nucleotide sequence ID" value="NZ_JABEPP010000001.1"/>
</dbReference>
<comment type="caution">
    <text evidence="3">The sequence shown here is derived from an EMBL/GenBank/DDBJ whole genome shotgun (WGS) entry which is preliminary data.</text>
</comment>
<proteinExistence type="predicted"/>
<keyword evidence="4" id="KW-1185">Reference proteome</keyword>
<feature type="region of interest" description="Disordered" evidence="1">
    <location>
        <begin position="167"/>
        <end position="218"/>
    </location>
</feature>
<reference evidence="3 4" key="1">
    <citation type="submission" date="2020-04" db="EMBL/GenBank/DDBJ databases">
        <title>Enterovirga sp. isolate from soil.</title>
        <authorList>
            <person name="Chea S."/>
            <person name="Kim D.-U."/>
        </authorList>
    </citation>
    <scope>NUCLEOTIDE SEQUENCE [LARGE SCALE GENOMIC DNA]</scope>
    <source>
        <strain evidence="3 4">DB1703</strain>
    </source>
</reference>
<feature type="domain" description="YjiS-like" evidence="2">
    <location>
        <begin position="52"/>
        <end position="87"/>
    </location>
</feature>
<evidence type="ECO:0000259" key="2">
    <source>
        <dbReference type="Pfam" id="PF06568"/>
    </source>
</evidence>
<accession>A0A849ICG1</accession>
<gene>
    <name evidence="3" type="ORF">HJG44_04265</name>
</gene>
<evidence type="ECO:0000313" key="3">
    <source>
        <dbReference type="EMBL" id="NNM71613.1"/>
    </source>
</evidence>
<dbReference type="AlphaFoldDB" id="A0A849ICG1"/>
<dbReference type="EMBL" id="JABEPP010000001">
    <property type="protein sequence ID" value="NNM71613.1"/>
    <property type="molecule type" value="Genomic_DNA"/>
</dbReference>
<sequence length="218" mass="24405">MYSRVFLRRDISTSGLHCKQNRFWPPCNSQEIRSRKKQLVPNTETIMLFFIFKALARSAERRRLHAELHQLSDATLKDIGLTRHDLRRGLAEAAEPLEATAARLHRHTSSAKLKLVARVLIVGSLVVSPGQSRAEAFLAWFDQNAAESSGEVATSMFYGGGHWHAYGTNPKRTQPREFLDQGGQPSLDGEEASPARGFGPQSERTPTRSEPAREQTAR</sequence>
<protein>
    <submittedName>
        <fullName evidence="3">DUF1127 domain-containing protein</fullName>
    </submittedName>
</protein>